<dbReference type="RefSeq" id="WP_058507533.1">
    <property type="nucleotide sequence ID" value="NZ_CAAAIK010000001.1"/>
</dbReference>
<dbReference type="AlphaFoldDB" id="A0A0W0Y076"/>
<organism evidence="1 2">
    <name type="scientific">Legionella quinlivanii</name>
    <dbReference type="NCBI Taxonomy" id="45073"/>
    <lineage>
        <taxon>Bacteria</taxon>
        <taxon>Pseudomonadati</taxon>
        <taxon>Pseudomonadota</taxon>
        <taxon>Gammaproteobacteria</taxon>
        <taxon>Legionellales</taxon>
        <taxon>Legionellaceae</taxon>
        <taxon>Legionella</taxon>
    </lineage>
</organism>
<evidence type="ECO:0008006" key="3">
    <source>
        <dbReference type="Google" id="ProtNLM"/>
    </source>
</evidence>
<accession>A0A0W0Y076</accession>
<sequence length="227" mass="26070">MSKLVLWGHHVDDYREMFDLSDDDLKSNLLEFGCGPSAFNTEVQAYTSSCVSCDPLFSLDLATLKTKTSLVFEDMIARVKQDHDKYDFADYGGLDGLVEKRRQGMEAFFSDYEKGKHDKRYQGIQQIHLPFDSFHFDLALSSHYLFAGLDNQSLDFHIEVIQELTRVAKELRVFPLIDRFGTPSPLLGPVLLVLQQKNYGVELRTVAYHLQEKGNVMLRIYAQECEL</sequence>
<dbReference type="PATRIC" id="fig|45073.5.peg.1497"/>
<evidence type="ECO:0000313" key="2">
    <source>
        <dbReference type="Proteomes" id="UP000054618"/>
    </source>
</evidence>
<proteinExistence type="predicted"/>
<dbReference type="EMBL" id="LNYS01000008">
    <property type="protein sequence ID" value="KTD50095.1"/>
    <property type="molecule type" value="Genomic_DNA"/>
</dbReference>
<gene>
    <name evidence="1" type="ORF">Lqui_1420</name>
</gene>
<name>A0A0W0Y076_9GAMM</name>
<keyword evidence="2" id="KW-1185">Reference proteome</keyword>
<comment type="caution">
    <text evidence="1">The sequence shown here is derived from an EMBL/GenBank/DDBJ whole genome shotgun (WGS) entry which is preliminary data.</text>
</comment>
<dbReference type="Proteomes" id="UP000054618">
    <property type="component" value="Unassembled WGS sequence"/>
</dbReference>
<reference evidence="1 2" key="1">
    <citation type="submission" date="2015-11" db="EMBL/GenBank/DDBJ databases">
        <title>Genomic analysis of 38 Legionella species identifies large and diverse effector repertoires.</title>
        <authorList>
            <person name="Burstein D."/>
            <person name="Amaro F."/>
            <person name="Zusman T."/>
            <person name="Lifshitz Z."/>
            <person name="Cohen O."/>
            <person name="Gilbert J.A."/>
            <person name="Pupko T."/>
            <person name="Shuman H.A."/>
            <person name="Segal G."/>
        </authorList>
    </citation>
    <scope>NUCLEOTIDE SEQUENCE [LARGE SCALE GENOMIC DNA]</scope>
    <source>
        <strain evidence="1 2">CDC#1442-AUS-E</strain>
    </source>
</reference>
<evidence type="ECO:0000313" key="1">
    <source>
        <dbReference type="EMBL" id="KTD50095.1"/>
    </source>
</evidence>
<dbReference type="STRING" id="45073.Lqui_1420"/>
<protein>
    <recommendedName>
        <fullName evidence="3">SAM-dependent methyltransferase</fullName>
    </recommendedName>
</protein>
<dbReference type="OrthoDB" id="9787807at2"/>